<feature type="transmembrane region" description="Helical" evidence="12">
    <location>
        <begin position="132"/>
        <end position="150"/>
    </location>
</feature>
<feature type="transmembrane region" description="Helical" evidence="12">
    <location>
        <begin position="436"/>
        <end position="458"/>
    </location>
</feature>
<feature type="transmembrane region" description="Helical" evidence="12">
    <location>
        <begin position="218"/>
        <end position="237"/>
    </location>
</feature>
<dbReference type="GO" id="GO:0005783">
    <property type="term" value="C:endoplasmic reticulum"/>
    <property type="evidence" value="ECO:0007669"/>
    <property type="project" value="TreeGrafter"/>
</dbReference>
<dbReference type="InterPro" id="IPR004299">
    <property type="entry name" value="MBOAT_fam"/>
</dbReference>
<accession>A0AAE0YE55</accession>
<reference evidence="13" key="1">
    <citation type="journal article" date="2023" name="G3 (Bethesda)">
        <title>A reference genome for the long-term kleptoplast-retaining sea slug Elysia crispata morphotype clarki.</title>
        <authorList>
            <person name="Eastman K.E."/>
            <person name="Pendleton A.L."/>
            <person name="Shaikh M.A."/>
            <person name="Suttiyut T."/>
            <person name="Ogas R."/>
            <person name="Tomko P."/>
            <person name="Gavelis G."/>
            <person name="Widhalm J.R."/>
            <person name="Wisecaver J.H."/>
        </authorList>
    </citation>
    <scope>NUCLEOTIDE SEQUENCE</scope>
    <source>
        <strain evidence="13">ECLA1</strain>
    </source>
</reference>
<dbReference type="PANTHER" id="PTHR13906:SF12">
    <property type="entry name" value="PROTEIN-SERINE O-PALMITOLEOYLTRANSFERASE PORCUPINE"/>
    <property type="match status" value="1"/>
</dbReference>
<keyword evidence="5 12" id="KW-1133">Transmembrane helix</keyword>
<evidence type="ECO:0000256" key="11">
    <source>
        <dbReference type="ARBA" id="ARBA00047978"/>
    </source>
</evidence>
<dbReference type="EMBL" id="JAWDGP010006341">
    <property type="protein sequence ID" value="KAK3742795.1"/>
    <property type="molecule type" value="Genomic_DNA"/>
</dbReference>
<feature type="transmembrane region" description="Helical" evidence="12">
    <location>
        <begin position="258"/>
        <end position="280"/>
    </location>
</feature>
<evidence type="ECO:0000256" key="3">
    <source>
        <dbReference type="ARBA" id="ARBA00022687"/>
    </source>
</evidence>
<evidence type="ECO:0000256" key="12">
    <source>
        <dbReference type="SAM" id="Phobius"/>
    </source>
</evidence>
<evidence type="ECO:0000256" key="2">
    <source>
        <dbReference type="ARBA" id="ARBA00022679"/>
    </source>
</evidence>
<keyword evidence="3" id="KW-0879">Wnt signaling pathway</keyword>
<dbReference type="Pfam" id="PF03062">
    <property type="entry name" value="MBOAT"/>
    <property type="match status" value="1"/>
</dbReference>
<feature type="transmembrane region" description="Helical" evidence="12">
    <location>
        <begin position="78"/>
        <end position="96"/>
    </location>
</feature>
<comment type="catalytic activity">
    <reaction evidence="11">
        <text>[Wnt protein]-L-serine + (9Z)-hexadecenoyl-CoA = [Wnt protein]-O-(9Z)-hexadecenoyl-L-serine + CoA</text>
        <dbReference type="Rhea" id="RHEA:45336"/>
        <dbReference type="Rhea" id="RHEA-COMP:11170"/>
        <dbReference type="Rhea" id="RHEA-COMP:11171"/>
        <dbReference type="ChEBI" id="CHEBI:29999"/>
        <dbReference type="ChEBI" id="CHEBI:57287"/>
        <dbReference type="ChEBI" id="CHEBI:61540"/>
        <dbReference type="ChEBI" id="CHEBI:85189"/>
        <dbReference type="EC" id="2.3.1.250"/>
    </reaction>
</comment>
<dbReference type="PANTHER" id="PTHR13906">
    <property type="entry name" value="PORCUPINE"/>
    <property type="match status" value="1"/>
</dbReference>
<gene>
    <name evidence="13" type="ORF">RRG08_060744</name>
</gene>
<feature type="transmembrane region" description="Helical" evidence="12">
    <location>
        <begin position="478"/>
        <end position="498"/>
    </location>
</feature>
<evidence type="ECO:0000256" key="4">
    <source>
        <dbReference type="ARBA" id="ARBA00022692"/>
    </source>
</evidence>
<evidence type="ECO:0000256" key="1">
    <source>
        <dbReference type="ARBA" id="ARBA00004141"/>
    </source>
</evidence>
<evidence type="ECO:0000256" key="9">
    <source>
        <dbReference type="ARBA" id="ARBA00038867"/>
    </source>
</evidence>
<evidence type="ECO:0000313" key="13">
    <source>
        <dbReference type="EMBL" id="KAK3742795.1"/>
    </source>
</evidence>
<comment type="similarity">
    <text evidence="8">Belongs to the membrane-bound acyltransferase family. Porcupine subfamily.</text>
</comment>
<evidence type="ECO:0000256" key="5">
    <source>
        <dbReference type="ARBA" id="ARBA00022989"/>
    </source>
</evidence>
<dbReference type="GO" id="GO:0030258">
    <property type="term" value="P:lipid modification"/>
    <property type="evidence" value="ECO:0007669"/>
    <property type="project" value="TreeGrafter"/>
</dbReference>
<dbReference type="EC" id="2.3.1.250" evidence="9"/>
<keyword evidence="2" id="KW-0808">Transferase</keyword>
<dbReference type="GO" id="GO:0016055">
    <property type="term" value="P:Wnt signaling pathway"/>
    <property type="evidence" value="ECO:0007669"/>
    <property type="project" value="UniProtKB-KW"/>
</dbReference>
<feature type="transmembrane region" description="Helical" evidence="12">
    <location>
        <begin position="157"/>
        <end position="178"/>
    </location>
</feature>
<evidence type="ECO:0000256" key="6">
    <source>
        <dbReference type="ARBA" id="ARBA00023136"/>
    </source>
</evidence>
<protein>
    <recommendedName>
        <fullName evidence="10">Protein-serine O-palmitoleoyltransferase porcupine</fullName>
        <ecNumber evidence="9">2.3.1.250</ecNumber>
    </recommendedName>
</protein>
<evidence type="ECO:0000256" key="10">
    <source>
        <dbReference type="ARBA" id="ARBA00040371"/>
    </source>
</evidence>
<sequence>MEDDYYLDDMEMDDYGPDDFSYEQLMDYINSYEGEITPEMLEVIEEYKRRSGRSEMDVSRIAVSELIEMCVSPSCVQAVQHLLPLFIMCAVFRFFCYLSKAGSKDARVPPWLVHLTSALLGIMVLQSFFDKALLYIVACCFLSFFTFCLVCSWNRKYCGLAGAMVVIIFSLSCELLIVDPTTWHKIRGGQIILSMKIISLGIDVAQGDIADLPNVFEFMGYCFNVGSVIFGPWISYAQYYKLVEHDDNFMGFTWCGQVLLTSSLGIFCLIYSNCITHWLILDSSHKWLLAYRDAQSFRFSHYFVSFISDATSSLSGLTLREGAIMNVARPQYIEIPRSLVEVVTNWNLPMHNWLKTYVFKTVRPYGVFLAVLMTYVASSLLHGLNFQLAAVLLSLGFYSYTEFVFRRRLSVIYDACIQTRRCKPKCDHKYTSTHPVVLLVNVFFGALAVFHLAYLGLMFDSSDGEEKGYTMWHTLDKWTGLDFLSHWVALGTFIVYWLV</sequence>
<dbReference type="AlphaFoldDB" id="A0AAE0YE55"/>
<dbReference type="Proteomes" id="UP001283361">
    <property type="component" value="Unassembled WGS sequence"/>
</dbReference>
<proteinExistence type="inferred from homology"/>
<organism evidence="13 14">
    <name type="scientific">Elysia crispata</name>
    <name type="common">lettuce slug</name>
    <dbReference type="NCBI Taxonomy" id="231223"/>
    <lineage>
        <taxon>Eukaryota</taxon>
        <taxon>Metazoa</taxon>
        <taxon>Spiralia</taxon>
        <taxon>Lophotrochozoa</taxon>
        <taxon>Mollusca</taxon>
        <taxon>Gastropoda</taxon>
        <taxon>Heterobranchia</taxon>
        <taxon>Euthyneura</taxon>
        <taxon>Panpulmonata</taxon>
        <taxon>Sacoglossa</taxon>
        <taxon>Placobranchoidea</taxon>
        <taxon>Plakobranchidae</taxon>
        <taxon>Elysia</taxon>
    </lineage>
</organism>
<dbReference type="GO" id="GO:0017147">
    <property type="term" value="F:Wnt-protein binding"/>
    <property type="evidence" value="ECO:0007669"/>
    <property type="project" value="TreeGrafter"/>
</dbReference>
<comment type="subcellular location">
    <subcellularLocation>
        <location evidence="1">Membrane</location>
        <topology evidence="1">Multi-pass membrane protein</topology>
    </subcellularLocation>
</comment>
<keyword evidence="7" id="KW-0012">Acyltransferase</keyword>
<dbReference type="GO" id="GO:0061355">
    <property type="term" value="P:Wnt protein secretion"/>
    <property type="evidence" value="ECO:0007669"/>
    <property type="project" value="TreeGrafter"/>
</dbReference>
<dbReference type="InterPro" id="IPR049941">
    <property type="entry name" value="LPLAT_7/PORCN-like"/>
</dbReference>
<keyword evidence="4 12" id="KW-0812">Transmembrane</keyword>
<feature type="transmembrane region" description="Helical" evidence="12">
    <location>
        <begin position="108"/>
        <end position="126"/>
    </location>
</feature>
<keyword evidence="14" id="KW-1185">Reference proteome</keyword>
<evidence type="ECO:0000313" key="14">
    <source>
        <dbReference type="Proteomes" id="UP001283361"/>
    </source>
</evidence>
<evidence type="ECO:0000256" key="7">
    <source>
        <dbReference type="ARBA" id="ARBA00023315"/>
    </source>
</evidence>
<evidence type="ECO:0000256" key="8">
    <source>
        <dbReference type="ARBA" id="ARBA00038269"/>
    </source>
</evidence>
<dbReference type="GO" id="GO:1990698">
    <property type="term" value="F:palmitoleoyltransferase activity"/>
    <property type="evidence" value="ECO:0007669"/>
    <property type="project" value="UniProtKB-EC"/>
</dbReference>
<keyword evidence="6 12" id="KW-0472">Membrane</keyword>
<name>A0AAE0YE55_9GAST</name>
<feature type="transmembrane region" description="Helical" evidence="12">
    <location>
        <begin position="386"/>
        <end position="405"/>
    </location>
</feature>
<comment type="caution">
    <text evidence="13">The sequence shown here is derived from an EMBL/GenBank/DDBJ whole genome shotgun (WGS) entry which is preliminary data.</text>
</comment>
<dbReference type="GO" id="GO:0016020">
    <property type="term" value="C:membrane"/>
    <property type="evidence" value="ECO:0007669"/>
    <property type="project" value="UniProtKB-SubCell"/>
</dbReference>